<comment type="caution">
    <text evidence="2">The sequence shown here is derived from an EMBL/GenBank/DDBJ whole genome shotgun (WGS) entry which is preliminary data.</text>
</comment>
<evidence type="ECO:0000256" key="1">
    <source>
        <dbReference type="SAM" id="MobiDB-lite"/>
    </source>
</evidence>
<feature type="region of interest" description="Disordered" evidence="1">
    <location>
        <begin position="42"/>
        <end position="74"/>
    </location>
</feature>
<evidence type="ECO:0000313" key="3">
    <source>
        <dbReference type="Proteomes" id="UP000479710"/>
    </source>
</evidence>
<gene>
    <name evidence="2" type="ORF">E2562_017782</name>
</gene>
<organism evidence="2 3">
    <name type="scientific">Oryza meyeriana var. granulata</name>
    <dbReference type="NCBI Taxonomy" id="110450"/>
    <lineage>
        <taxon>Eukaryota</taxon>
        <taxon>Viridiplantae</taxon>
        <taxon>Streptophyta</taxon>
        <taxon>Embryophyta</taxon>
        <taxon>Tracheophyta</taxon>
        <taxon>Spermatophyta</taxon>
        <taxon>Magnoliopsida</taxon>
        <taxon>Liliopsida</taxon>
        <taxon>Poales</taxon>
        <taxon>Poaceae</taxon>
        <taxon>BOP clade</taxon>
        <taxon>Oryzoideae</taxon>
        <taxon>Oryzeae</taxon>
        <taxon>Oryzinae</taxon>
        <taxon>Oryza</taxon>
        <taxon>Oryza meyeriana</taxon>
    </lineage>
</organism>
<keyword evidence="3" id="KW-1185">Reference proteome</keyword>
<name>A0A6G1BLN3_9ORYZ</name>
<sequence length="74" mass="8190">MLKFKKPKSKCSAAAAARNRHLRASQTVAFLLIKGHPPAVFMVGGRRRDRGDTWGTKQQGDGVSGVHKEKKEEM</sequence>
<evidence type="ECO:0000313" key="2">
    <source>
        <dbReference type="EMBL" id="KAF0888782.1"/>
    </source>
</evidence>
<protein>
    <submittedName>
        <fullName evidence="2">Uncharacterized protein</fullName>
    </submittedName>
</protein>
<accession>A0A6G1BLN3</accession>
<dbReference type="Proteomes" id="UP000479710">
    <property type="component" value="Unassembled WGS sequence"/>
</dbReference>
<dbReference type="AlphaFoldDB" id="A0A6G1BLN3"/>
<proteinExistence type="predicted"/>
<dbReference type="EMBL" id="SPHZ02000012">
    <property type="protein sequence ID" value="KAF0888782.1"/>
    <property type="molecule type" value="Genomic_DNA"/>
</dbReference>
<reference evidence="2 3" key="1">
    <citation type="submission" date="2019-11" db="EMBL/GenBank/DDBJ databases">
        <title>Whole genome sequence of Oryza granulata.</title>
        <authorList>
            <person name="Li W."/>
        </authorList>
    </citation>
    <scope>NUCLEOTIDE SEQUENCE [LARGE SCALE GENOMIC DNA]</scope>
    <source>
        <strain evidence="3">cv. Menghai</strain>
        <tissue evidence="2">Leaf</tissue>
    </source>
</reference>